<keyword evidence="1" id="KW-1185">Reference proteome</keyword>
<sequence>AASASSDFHRNFFISGVGLSSFTTRNLFTELRSVDSGRSKASILSLPHGWKVAKREVMLRASSEEQVVV</sequence>
<accession>A0A915BF34</accession>
<dbReference type="AlphaFoldDB" id="A0A915BF34"/>
<evidence type="ECO:0000313" key="1">
    <source>
        <dbReference type="Proteomes" id="UP000887569"/>
    </source>
</evidence>
<protein>
    <submittedName>
        <fullName evidence="2">Uncharacterized protein</fullName>
    </submittedName>
</protein>
<evidence type="ECO:0000313" key="2">
    <source>
        <dbReference type="WBParaSite" id="PgR037_g062_t01"/>
    </source>
</evidence>
<dbReference type="WBParaSite" id="PgR037_g062_t01">
    <property type="protein sequence ID" value="PgR037_g062_t01"/>
    <property type="gene ID" value="PgR037_g062"/>
</dbReference>
<organism evidence="1 2">
    <name type="scientific">Parascaris univalens</name>
    <name type="common">Nematode worm</name>
    <dbReference type="NCBI Taxonomy" id="6257"/>
    <lineage>
        <taxon>Eukaryota</taxon>
        <taxon>Metazoa</taxon>
        <taxon>Ecdysozoa</taxon>
        <taxon>Nematoda</taxon>
        <taxon>Chromadorea</taxon>
        <taxon>Rhabditida</taxon>
        <taxon>Spirurina</taxon>
        <taxon>Ascaridomorpha</taxon>
        <taxon>Ascaridoidea</taxon>
        <taxon>Ascarididae</taxon>
        <taxon>Parascaris</taxon>
    </lineage>
</organism>
<proteinExistence type="predicted"/>
<name>A0A915BF34_PARUN</name>
<reference evidence="2" key="1">
    <citation type="submission" date="2022-11" db="UniProtKB">
        <authorList>
            <consortium name="WormBaseParasite"/>
        </authorList>
    </citation>
    <scope>IDENTIFICATION</scope>
</reference>
<dbReference type="Proteomes" id="UP000887569">
    <property type="component" value="Unplaced"/>
</dbReference>